<proteinExistence type="predicted"/>
<dbReference type="InterPro" id="IPR021441">
    <property type="entry name" value="DUF3090"/>
</dbReference>
<sequence>MSESIDFGAVTHFTVGTVGEPGHRVFLLQVGAGALILTVKVEKTQVMAMIQGLTTAIEELSRPHELAGDQPLVGDPTPAWIVGSIELEVDAITELIEVELEELAEEEPTTARFVITQEQAAQFAITATRLVEQGRPPCPLCGYPLDPEGHACPRTNGHRAPSL</sequence>
<dbReference type="Pfam" id="PF11290">
    <property type="entry name" value="DUF3090"/>
    <property type="match status" value="1"/>
</dbReference>
<dbReference type="Proteomes" id="UP001560267">
    <property type="component" value="Unassembled WGS sequence"/>
</dbReference>
<comment type="caution">
    <text evidence="1">The sequence shown here is derived from an EMBL/GenBank/DDBJ whole genome shotgun (WGS) entry which is preliminary data.</text>
</comment>
<evidence type="ECO:0000313" key="2">
    <source>
        <dbReference type="Proteomes" id="UP001560267"/>
    </source>
</evidence>
<gene>
    <name evidence="1" type="ORF">AB6A68_13605</name>
</gene>
<dbReference type="RefSeq" id="WP_298384195.1">
    <property type="nucleotide sequence ID" value="NZ_JBFSHR010000096.1"/>
</dbReference>
<evidence type="ECO:0000313" key="1">
    <source>
        <dbReference type="EMBL" id="MEX6430860.1"/>
    </source>
</evidence>
<accession>A0ABV3Y5Q8</accession>
<organism evidence="1 2">
    <name type="scientific">Ferrimicrobium acidiphilum</name>
    <dbReference type="NCBI Taxonomy" id="121039"/>
    <lineage>
        <taxon>Bacteria</taxon>
        <taxon>Bacillati</taxon>
        <taxon>Actinomycetota</taxon>
        <taxon>Acidimicrobiia</taxon>
        <taxon>Acidimicrobiales</taxon>
        <taxon>Acidimicrobiaceae</taxon>
        <taxon>Ferrimicrobium</taxon>
    </lineage>
</organism>
<protein>
    <submittedName>
        <fullName evidence="1">DUF3090 family protein</fullName>
    </submittedName>
</protein>
<dbReference type="EMBL" id="JBFSHR010000096">
    <property type="protein sequence ID" value="MEX6430860.1"/>
    <property type="molecule type" value="Genomic_DNA"/>
</dbReference>
<keyword evidence="2" id="KW-1185">Reference proteome</keyword>
<name>A0ABV3Y5Q8_9ACTN</name>
<reference evidence="1 2" key="1">
    <citation type="submission" date="2024-07" db="EMBL/GenBank/DDBJ databases">
        <title>Draft Genome Sequence of Ferrimicrobium acidiphilum Strain YE2023, Isolated from a Pulp of Bioleach Reactor.</title>
        <authorList>
            <person name="Elkina Y.A."/>
            <person name="Bulaeva A.G."/>
            <person name="Beletsky A.V."/>
            <person name="Mardanov A.V."/>
        </authorList>
    </citation>
    <scope>NUCLEOTIDE SEQUENCE [LARGE SCALE GENOMIC DNA]</scope>
    <source>
        <strain evidence="1 2">YE2023</strain>
    </source>
</reference>